<feature type="region of interest" description="Disordered" evidence="1">
    <location>
        <begin position="42"/>
        <end position="61"/>
    </location>
</feature>
<dbReference type="Proteomes" id="UP001651158">
    <property type="component" value="Unassembled WGS sequence"/>
</dbReference>
<evidence type="ECO:0000313" key="3">
    <source>
        <dbReference type="Proteomes" id="UP001651158"/>
    </source>
</evidence>
<gene>
    <name evidence="2" type="ORF">TcWFU_004733</name>
</gene>
<proteinExistence type="predicted"/>
<evidence type="ECO:0000256" key="1">
    <source>
        <dbReference type="SAM" id="MobiDB-lite"/>
    </source>
</evidence>
<protein>
    <submittedName>
        <fullName evidence="2">Uncharacterized protein</fullName>
    </submittedName>
</protein>
<feature type="compositionally biased region" description="Polar residues" evidence="1">
    <location>
        <begin position="47"/>
        <end position="61"/>
    </location>
</feature>
<evidence type="ECO:0000313" key="2">
    <source>
        <dbReference type="EMBL" id="KAL5107684.1"/>
    </source>
</evidence>
<organism evidence="2 3">
    <name type="scientific">Taenia crassiceps</name>
    <dbReference type="NCBI Taxonomy" id="6207"/>
    <lineage>
        <taxon>Eukaryota</taxon>
        <taxon>Metazoa</taxon>
        <taxon>Spiralia</taxon>
        <taxon>Lophotrochozoa</taxon>
        <taxon>Platyhelminthes</taxon>
        <taxon>Cestoda</taxon>
        <taxon>Eucestoda</taxon>
        <taxon>Cyclophyllidea</taxon>
        <taxon>Taeniidae</taxon>
        <taxon>Taenia</taxon>
    </lineage>
</organism>
<comment type="caution">
    <text evidence="2">The sequence shown here is derived from an EMBL/GenBank/DDBJ whole genome shotgun (WGS) entry which is preliminary data.</text>
</comment>
<sequence>MINSPLCSLSSTPACPLDQSLHTFPNTSSSCVSAVHQQPSCRPPRISQRTHANLPSSTPPRRTSLCSLASHLTTDTNIQRSKFNSIGFRRSTFIYATTTHPLTQYPCLHPSIHSSDLSNIS</sequence>
<name>A0ABR4QDA7_9CEST</name>
<accession>A0ABR4QDA7</accession>
<reference evidence="2 3" key="1">
    <citation type="journal article" date="2022" name="Front. Cell. Infect. Microbiol.">
        <title>The Genomes of Two Strains of Taenia crassiceps the Animal Model for the Study of Human Cysticercosis.</title>
        <authorList>
            <person name="Bobes R.J."/>
            <person name="Estrada K."/>
            <person name="Rios-Valencia D.G."/>
            <person name="Calderon-Gallegos A."/>
            <person name="de la Torre P."/>
            <person name="Carrero J.C."/>
            <person name="Sanchez-Flores A."/>
            <person name="Laclette J.P."/>
        </authorList>
    </citation>
    <scope>NUCLEOTIDE SEQUENCE [LARGE SCALE GENOMIC DNA]</scope>
    <source>
        <strain evidence="2">WFUcys</strain>
    </source>
</reference>
<dbReference type="EMBL" id="JAKROA010000004">
    <property type="protein sequence ID" value="KAL5107684.1"/>
    <property type="molecule type" value="Genomic_DNA"/>
</dbReference>
<keyword evidence="3" id="KW-1185">Reference proteome</keyword>